<gene>
    <name evidence="1" type="ORF">SDC9_54575</name>
</gene>
<reference evidence="1" key="1">
    <citation type="submission" date="2019-08" db="EMBL/GenBank/DDBJ databases">
        <authorList>
            <person name="Kucharzyk K."/>
            <person name="Murdoch R.W."/>
            <person name="Higgins S."/>
            <person name="Loffler F."/>
        </authorList>
    </citation>
    <scope>NUCLEOTIDE SEQUENCE</scope>
</reference>
<organism evidence="1">
    <name type="scientific">bioreactor metagenome</name>
    <dbReference type="NCBI Taxonomy" id="1076179"/>
    <lineage>
        <taxon>unclassified sequences</taxon>
        <taxon>metagenomes</taxon>
        <taxon>ecological metagenomes</taxon>
    </lineage>
</organism>
<dbReference type="AlphaFoldDB" id="A0A644X1V0"/>
<accession>A0A644X1V0</accession>
<proteinExistence type="predicted"/>
<name>A0A644X1V0_9ZZZZ</name>
<sequence length="67" mass="7472">MSIKRLIKKMGFTGITLNIGFIGLNFDGGLAKVNIAKALLFDIYSKAFFIVRLPFRRALPCAQEPEP</sequence>
<protein>
    <submittedName>
        <fullName evidence="1">Uncharacterized protein</fullName>
    </submittedName>
</protein>
<dbReference type="EMBL" id="VSSQ01001431">
    <property type="protein sequence ID" value="MPM08263.1"/>
    <property type="molecule type" value="Genomic_DNA"/>
</dbReference>
<comment type="caution">
    <text evidence="1">The sequence shown here is derived from an EMBL/GenBank/DDBJ whole genome shotgun (WGS) entry which is preliminary data.</text>
</comment>
<evidence type="ECO:0000313" key="1">
    <source>
        <dbReference type="EMBL" id="MPM08263.1"/>
    </source>
</evidence>